<gene>
    <name evidence="12" type="primary">cvrA</name>
    <name evidence="12" type="ORF">ENSA7_46810</name>
</gene>
<comment type="caution">
    <text evidence="12">The sequence shown here is derived from an EMBL/GenBank/DDBJ whole genome shotgun (WGS) entry which is preliminary data.</text>
</comment>
<dbReference type="SMART" id="SM01091">
    <property type="entry name" value="CorC_HlyC"/>
    <property type="match status" value="1"/>
</dbReference>
<dbReference type="PANTHER" id="PTHR32507">
    <property type="entry name" value="NA(+)/H(+) ANTIPORTER 1"/>
    <property type="match status" value="1"/>
</dbReference>
<dbReference type="SUPFAM" id="SSF116726">
    <property type="entry name" value="TrkA C-terminal domain-like"/>
    <property type="match status" value="1"/>
</dbReference>
<dbReference type="GO" id="GO:0006813">
    <property type="term" value="P:potassium ion transport"/>
    <property type="evidence" value="ECO:0007669"/>
    <property type="project" value="InterPro"/>
</dbReference>
<feature type="domain" description="RCK C-terminal" evidence="11">
    <location>
        <begin position="172"/>
        <end position="253"/>
    </location>
</feature>
<dbReference type="InterPro" id="IPR006153">
    <property type="entry name" value="Cation/H_exchanger_TM"/>
</dbReference>
<dbReference type="Pfam" id="PF03471">
    <property type="entry name" value="CorC_HlyC"/>
    <property type="match status" value="1"/>
</dbReference>
<sequence>MYARLLAATLGGSGFLAVYLAGVVLGNSRLVFKRGIFLFHDGMAWLSQITMFVVLGLLSFPSRLLETASSGLLVAAVLVFVARPVAAFGLLWPFGFRWRELLFISWAGLKGAVPVILGTYPLLFGLPDGSKIFDVIFFVVLISAILQGSTLGWLARRLGIIRPASTPPPASLEITSIRDVDGDILDYPISHDSPLAGVAIRDLSLPDGALVALITRDSRIIPPRGSTRIWPADHLFVVMRSELRPVIDRLFAGSGPAAIPPRGLELQGGARLADLAALYGLDIGLAAADRDGTTLASLLHDHLGDRRVEVGAYVVCGHVRVEVTELRDGVVKRARIERVSEVHVPTAAADEG</sequence>
<keyword evidence="7 10" id="KW-1133">Transmembrane helix</keyword>
<organism evidence="12 13">
    <name type="scientific">Enhygromyxa salina</name>
    <dbReference type="NCBI Taxonomy" id="215803"/>
    <lineage>
        <taxon>Bacteria</taxon>
        <taxon>Pseudomonadati</taxon>
        <taxon>Myxococcota</taxon>
        <taxon>Polyangia</taxon>
        <taxon>Nannocystales</taxon>
        <taxon>Nannocystaceae</taxon>
        <taxon>Enhygromyxa</taxon>
    </lineage>
</organism>
<dbReference type="RefSeq" id="WP_106091600.1">
    <property type="nucleotide sequence ID" value="NZ_PVNL01000096.1"/>
</dbReference>
<keyword evidence="5 10" id="KW-0812">Transmembrane</keyword>
<dbReference type="GO" id="GO:0050660">
    <property type="term" value="F:flavin adenine dinucleotide binding"/>
    <property type="evidence" value="ECO:0007669"/>
    <property type="project" value="InterPro"/>
</dbReference>
<feature type="transmembrane region" description="Helical" evidence="10">
    <location>
        <begin position="101"/>
        <end position="123"/>
    </location>
</feature>
<feature type="transmembrane region" description="Helical" evidence="10">
    <location>
        <begin position="37"/>
        <end position="60"/>
    </location>
</feature>
<dbReference type="GO" id="GO:0008324">
    <property type="term" value="F:monoatomic cation transmembrane transporter activity"/>
    <property type="evidence" value="ECO:0007669"/>
    <property type="project" value="InterPro"/>
</dbReference>
<dbReference type="OrthoDB" id="9810759at2"/>
<keyword evidence="4" id="KW-0997">Cell inner membrane</keyword>
<dbReference type="AlphaFoldDB" id="A0A2S9YJH7"/>
<comment type="subcellular location">
    <subcellularLocation>
        <location evidence="1">Cell membrane</location>
        <topology evidence="1">Multi-pass membrane protein</topology>
    </subcellularLocation>
</comment>
<evidence type="ECO:0000256" key="5">
    <source>
        <dbReference type="ARBA" id="ARBA00022692"/>
    </source>
</evidence>
<dbReference type="Pfam" id="PF02080">
    <property type="entry name" value="TrkA_C"/>
    <property type="match status" value="1"/>
</dbReference>
<name>A0A2S9YJH7_9BACT</name>
<dbReference type="InterPro" id="IPR036318">
    <property type="entry name" value="FAD-bd_PCMH-like_sf"/>
</dbReference>
<keyword evidence="2" id="KW-0813">Transport</keyword>
<feature type="transmembrane region" description="Helical" evidence="10">
    <location>
        <begin position="6"/>
        <end position="25"/>
    </location>
</feature>
<evidence type="ECO:0000256" key="4">
    <source>
        <dbReference type="ARBA" id="ARBA00022519"/>
    </source>
</evidence>
<feature type="transmembrane region" description="Helical" evidence="10">
    <location>
        <begin position="135"/>
        <end position="155"/>
    </location>
</feature>
<evidence type="ECO:0000256" key="2">
    <source>
        <dbReference type="ARBA" id="ARBA00022448"/>
    </source>
</evidence>
<dbReference type="Proteomes" id="UP000238823">
    <property type="component" value="Unassembled WGS sequence"/>
</dbReference>
<dbReference type="PANTHER" id="PTHR32507:SF7">
    <property type="entry name" value="K(+)_H(+) ANTIPORTER NHAP2"/>
    <property type="match status" value="1"/>
</dbReference>
<evidence type="ECO:0000313" key="12">
    <source>
        <dbReference type="EMBL" id="PRQ05231.1"/>
    </source>
</evidence>
<dbReference type="EMBL" id="PVNL01000096">
    <property type="protein sequence ID" value="PRQ05231.1"/>
    <property type="molecule type" value="Genomic_DNA"/>
</dbReference>
<dbReference type="GO" id="GO:0015297">
    <property type="term" value="F:antiporter activity"/>
    <property type="evidence" value="ECO:0007669"/>
    <property type="project" value="UniProtKB-KW"/>
</dbReference>
<dbReference type="Gene3D" id="3.30.70.1450">
    <property type="entry name" value="Regulator of K+ conductance, C-terminal domain"/>
    <property type="match status" value="1"/>
</dbReference>
<evidence type="ECO:0000259" key="11">
    <source>
        <dbReference type="PROSITE" id="PS51202"/>
    </source>
</evidence>
<dbReference type="InterPro" id="IPR005170">
    <property type="entry name" value="Transptr-assoc_dom"/>
</dbReference>
<dbReference type="GO" id="GO:1902600">
    <property type="term" value="P:proton transmembrane transport"/>
    <property type="evidence" value="ECO:0007669"/>
    <property type="project" value="InterPro"/>
</dbReference>
<evidence type="ECO:0000256" key="1">
    <source>
        <dbReference type="ARBA" id="ARBA00004651"/>
    </source>
</evidence>
<evidence type="ECO:0000256" key="3">
    <source>
        <dbReference type="ARBA" id="ARBA00022449"/>
    </source>
</evidence>
<dbReference type="SUPFAM" id="SSF56176">
    <property type="entry name" value="FAD-binding/transporter-associated domain-like"/>
    <property type="match status" value="1"/>
</dbReference>
<dbReference type="InterPro" id="IPR036721">
    <property type="entry name" value="RCK_C_sf"/>
</dbReference>
<accession>A0A2S9YJH7</accession>
<dbReference type="InterPro" id="IPR006037">
    <property type="entry name" value="RCK_C"/>
</dbReference>
<dbReference type="PROSITE" id="PS51202">
    <property type="entry name" value="RCK_C"/>
    <property type="match status" value="1"/>
</dbReference>
<evidence type="ECO:0000256" key="9">
    <source>
        <dbReference type="ARBA" id="ARBA00023136"/>
    </source>
</evidence>
<evidence type="ECO:0000256" key="10">
    <source>
        <dbReference type="SAM" id="Phobius"/>
    </source>
</evidence>
<evidence type="ECO:0000256" key="6">
    <source>
        <dbReference type="ARBA" id="ARBA00022958"/>
    </source>
</evidence>
<keyword evidence="9 10" id="KW-0472">Membrane</keyword>
<evidence type="ECO:0000256" key="7">
    <source>
        <dbReference type="ARBA" id="ARBA00022989"/>
    </source>
</evidence>
<dbReference type="GO" id="GO:0005886">
    <property type="term" value="C:plasma membrane"/>
    <property type="evidence" value="ECO:0007669"/>
    <property type="project" value="UniProtKB-SubCell"/>
</dbReference>
<reference evidence="12 13" key="1">
    <citation type="submission" date="2018-03" db="EMBL/GenBank/DDBJ databases">
        <title>Draft Genome Sequences of the Obligatory Marine Myxobacteria Enhygromyxa salina SWB007.</title>
        <authorList>
            <person name="Poehlein A."/>
            <person name="Moghaddam J.A."/>
            <person name="Harms H."/>
            <person name="Alanjari M."/>
            <person name="Koenig G.M."/>
            <person name="Daniel R."/>
            <person name="Schaeberle T.F."/>
        </authorList>
    </citation>
    <scope>NUCLEOTIDE SEQUENCE [LARGE SCALE GENOMIC DNA]</scope>
    <source>
        <strain evidence="12 13">SWB007</strain>
    </source>
</reference>
<keyword evidence="3" id="KW-0050">Antiport</keyword>
<keyword evidence="8" id="KW-0406">Ion transport</keyword>
<keyword evidence="6" id="KW-0630">Potassium</keyword>
<protein>
    <submittedName>
        <fullName evidence="12">K(+)/H(+) antiporter NhaP2</fullName>
    </submittedName>
</protein>
<evidence type="ECO:0000256" key="8">
    <source>
        <dbReference type="ARBA" id="ARBA00023065"/>
    </source>
</evidence>
<evidence type="ECO:0000313" key="13">
    <source>
        <dbReference type="Proteomes" id="UP000238823"/>
    </source>
</evidence>
<feature type="transmembrane region" description="Helical" evidence="10">
    <location>
        <begin position="72"/>
        <end position="94"/>
    </location>
</feature>
<dbReference type="Pfam" id="PF00999">
    <property type="entry name" value="Na_H_Exchanger"/>
    <property type="match status" value="1"/>
</dbReference>
<proteinExistence type="predicted"/>
<keyword evidence="4" id="KW-1003">Cell membrane</keyword>